<evidence type="ECO:0000313" key="2">
    <source>
        <dbReference type="EMBL" id="EKE68679.1"/>
    </source>
</evidence>
<evidence type="ECO:0008006" key="4">
    <source>
        <dbReference type="Google" id="ProtNLM"/>
    </source>
</evidence>
<dbReference type="AlphaFoldDB" id="K2JDS4"/>
<reference evidence="2 3" key="1">
    <citation type="journal article" date="2012" name="J. Bacteriol.">
        <title>Genome Sequence of Gallaecimonas xiamenensis Type Strain 3-C-1.</title>
        <authorList>
            <person name="Lai Q."/>
            <person name="Wang L."/>
            <person name="Wang W."/>
            <person name="Shao Z."/>
        </authorList>
    </citation>
    <scope>NUCLEOTIDE SEQUENCE [LARGE SCALE GENOMIC DNA]</scope>
    <source>
        <strain evidence="2 3">3-C-1</strain>
    </source>
</reference>
<feature type="signal peptide" evidence="1">
    <location>
        <begin position="1"/>
        <end position="17"/>
    </location>
</feature>
<keyword evidence="3" id="KW-1185">Reference proteome</keyword>
<dbReference type="OrthoDB" id="670350at2"/>
<comment type="caution">
    <text evidence="2">The sequence shown here is derived from an EMBL/GenBank/DDBJ whole genome shotgun (WGS) entry which is preliminary data.</text>
</comment>
<keyword evidence="1" id="KW-0732">Signal</keyword>
<evidence type="ECO:0000256" key="1">
    <source>
        <dbReference type="SAM" id="SignalP"/>
    </source>
</evidence>
<dbReference type="Proteomes" id="UP000006755">
    <property type="component" value="Unassembled WGS sequence"/>
</dbReference>
<proteinExistence type="predicted"/>
<accession>K2JDS4</accession>
<dbReference type="EMBL" id="AMRI01000029">
    <property type="protein sequence ID" value="EKE68679.1"/>
    <property type="molecule type" value="Genomic_DNA"/>
</dbReference>
<sequence length="175" mass="19370">MRAYLLTLVLLSAPALAQFDELPATLERLRSATLSGDYQTLVALTHPKAIAAQGGQEAALEHAEQAFLELAQSGLKRSQYQIETPKDFYPAGDDWVAFALTHSRYESASQVISEDGYLIAVRPKASADWHFIDGAGVEFPQQIYDYFPALPQGLAIPQKRSKIRLITPWSPKKNP</sequence>
<evidence type="ECO:0000313" key="3">
    <source>
        <dbReference type="Proteomes" id="UP000006755"/>
    </source>
</evidence>
<dbReference type="RefSeq" id="WP_008486265.1">
    <property type="nucleotide sequence ID" value="NZ_AMRI01000029.1"/>
</dbReference>
<name>K2JDS4_9GAMM</name>
<gene>
    <name evidence="2" type="ORF">B3C1_16661</name>
</gene>
<organism evidence="2 3">
    <name type="scientific">Gallaecimonas xiamenensis 3-C-1</name>
    <dbReference type="NCBI Taxonomy" id="745411"/>
    <lineage>
        <taxon>Bacteria</taxon>
        <taxon>Pseudomonadati</taxon>
        <taxon>Pseudomonadota</taxon>
        <taxon>Gammaproteobacteria</taxon>
        <taxon>Enterobacterales</taxon>
        <taxon>Gallaecimonadaceae</taxon>
        <taxon>Gallaecimonas</taxon>
    </lineage>
</organism>
<dbReference type="STRING" id="745411.B3C1_16661"/>
<protein>
    <recommendedName>
        <fullName evidence="4">DUF4440 domain-containing protein</fullName>
    </recommendedName>
</protein>
<feature type="chain" id="PRO_5003858927" description="DUF4440 domain-containing protein" evidence="1">
    <location>
        <begin position="18"/>
        <end position="175"/>
    </location>
</feature>